<evidence type="ECO:0000313" key="2">
    <source>
        <dbReference type="Proteomes" id="UP000237925"/>
    </source>
</evidence>
<dbReference type="Proteomes" id="UP000237925">
    <property type="component" value="Chromosome"/>
</dbReference>
<keyword evidence="2" id="KW-1185">Reference proteome</keyword>
<dbReference type="AlphaFoldDB" id="A0A2R3Q8E3"/>
<dbReference type="KEGG" id="mela:C6568_01400"/>
<name>A0A2R3Q8E3_9BURK</name>
<dbReference type="Pfam" id="PF11136">
    <property type="entry name" value="DUF2889"/>
    <property type="match status" value="1"/>
</dbReference>
<protein>
    <recommendedName>
        <fullName evidence="3">DUF2889 domain-containing protein</fullName>
    </recommendedName>
</protein>
<evidence type="ECO:0008006" key="3">
    <source>
        <dbReference type="Google" id="ProtNLM"/>
    </source>
</evidence>
<dbReference type="RefSeq" id="WP_106682545.1">
    <property type="nucleotide sequence ID" value="NZ_CP027667.1"/>
</dbReference>
<proteinExistence type="predicted"/>
<sequence>MPLSAPVSRTLRHTRRVTYHGYHREDGLWDIEGELHDSKTRALPSLTRPGQERPAGTAIHHMWLRVTVDTRLVVQAIESSMDAHPLGGCTAAQEALQTMVGACMARGWRKAIQANLGGVAGCTHLRELLFNLATAAFQSVEGVFEGQDGQAPAHLDQCTGWDMAGDGVRLHYPQFYRQPETAR</sequence>
<evidence type="ECO:0000313" key="1">
    <source>
        <dbReference type="EMBL" id="AVO48062.1"/>
    </source>
</evidence>
<organism evidence="1 2">
    <name type="scientific">Melaminivora suipulveris</name>
    <dbReference type="NCBI Taxonomy" id="2109913"/>
    <lineage>
        <taxon>Bacteria</taxon>
        <taxon>Pseudomonadati</taxon>
        <taxon>Pseudomonadota</taxon>
        <taxon>Betaproteobacteria</taxon>
        <taxon>Burkholderiales</taxon>
        <taxon>Comamonadaceae</taxon>
        <taxon>Melaminivora</taxon>
    </lineage>
</organism>
<reference evidence="1 2" key="1">
    <citation type="submission" date="2018-03" db="EMBL/GenBank/DDBJ databases">
        <title>Genome sequencing of Melaminivora sp.</title>
        <authorList>
            <person name="Kim S.-J."/>
            <person name="Heo J."/>
            <person name="Ahn J.-H."/>
            <person name="Kwon S.-W."/>
        </authorList>
    </citation>
    <scope>NUCLEOTIDE SEQUENCE [LARGE SCALE GENOMIC DNA]</scope>
    <source>
        <strain evidence="1 2">SC2-9</strain>
    </source>
</reference>
<accession>A0A2R3Q8E3</accession>
<dbReference type="InterPro" id="IPR021312">
    <property type="entry name" value="DUF2889"/>
</dbReference>
<dbReference type="EMBL" id="CP027667">
    <property type="protein sequence ID" value="AVO48062.1"/>
    <property type="molecule type" value="Genomic_DNA"/>
</dbReference>
<dbReference type="OrthoDB" id="6862397at2"/>
<gene>
    <name evidence="1" type="ORF">C6568_01400</name>
</gene>